<evidence type="ECO:0000313" key="1">
    <source>
        <dbReference type="EMBL" id="MBB5806653.1"/>
    </source>
</evidence>
<protein>
    <submittedName>
        <fullName evidence="1">Uncharacterized protein</fullName>
    </submittedName>
</protein>
<dbReference type="AlphaFoldDB" id="A0A7W9M455"/>
<comment type="caution">
    <text evidence="1">The sequence shown here is derived from an EMBL/GenBank/DDBJ whole genome shotgun (WGS) entry which is preliminary data.</text>
</comment>
<name>A0A7W9M455_9PSEU</name>
<keyword evidence="2" id="KW-1185">Reference proteome</keyword>
<accession>A0A7W9M455</accession>
<reference evidence="1 2" key="1">
    <citation type="submission" date="2020-08" db="EMBL/GenBank/DDBJ databases">
        <title>Sequencing the genomes of 1000 actinobacteria strains.</title>
        <authorList>
            <person name="Klenk H.-P."/>
        </authorList>
    </citation>
    <scope>NUCLEOTIDE SEQUENCE [LARGE SCALE GENOMIC DNA]</scope>
    <source>
        <strain evidence="1 2">DSM 45486</strain>
    </source>
</reference>
<evidence type="ECO:0000313" key="2">
    <source>
        <dbReference type="Proteomes" id="UP000552097"/>
    </source>
</evidence>
<dbReference type="Proteomes" id="UP000552097">
    <property type="component" value="Unassembled WGS sequence"/>
</dbReference>
<sequence length="78" mass="8784">MARLSHTTDRDRKAVDGVFRVLKTPPRPGDLISQVYLMCMPEIARATTNRWISDVPSKMVKILRRGGYDLPTSPGMVI</sequence>
<gene>
    <name evidence="1" type="ORF">F4560_006421</name>
</gene>
<dbReference type="EMBL" id="JACHMO010000001">
    <property type="protein sequence ID" value="MBB5806653.1"/>
    <property type="molecule type" value="Genomic_DNA"/>
</dbReference>
<proteinExistence type="predicted"/>
<organism evidence="1 2">
    <name type="scientific">Saccharothrix ecbatanensis</name>
    <dbReference type="NCBI Taxonomy" id="1105145"/>
    <lineage>
        <taxon>Bacteria</taxon>
        <taxon>Bacillati</taxon>
        <taxon>Actinomycetota</taxon>
        <taxon>Actinomycetes</taxon>
        <taxon>Pseudonocardiales</taxon>
        <taxon>Pseudonocardiaceae</taxon>
        <taxon>Saccharothrix</taxon>
    </lineage>
</organism>